<feature type="compositionally biased region" description="Acidic residues" evidence="4">
    <location>
        <begin position="21"/>
        <end position="40"/>
    </location>
</feature>
<reference evidence="5 6" key="1">
    <citation type="journal article" date="2023" name="Nat. Commun.">
        <title>Origin of minicircular mitochondrial genomes in red algae.</title>
        <authorList>
            <person name="Lee Y."/>
            <person name="Cho C.H."/>
            <person name="Lee Y.M."/>
            <person name="Park S.I."/>
            <person name="Yang J.H."/>
            <person name="West J.A."/>
            <person name="Bhattacharya D."/>
            <person name="Yoon H.S."/>
        </authorList>
    </citation>
    <scope>NUCLEOTIDE SEQUENCE [LARGE SCALE GENOMIC DNA]</scope>
    <source>
        <strain evidence="5 6">CCMP1338</strain>
        <tissue evidence="5">Whole cell</tissue>
    </source>
</reference>
<dbReference type="PANTHER" id="PTHR19857">
    <property type="entry name" value="MITOCHONDRIAL DIVISION PROTEIN 1-RELATED"/>
    <property type="match status" value="1"/>
</dbReference>
<feature type="repeat" description="WD" evidence="3">
    <location>
        <begin position="292"/>
        <end position="336"/>
    </location>
</feature>
<dbReference type="Gene3D" id="2.130.10.10">
    <property type="entry name" value="YVTN repeat-like/Quinoprotein amine dehydrogenase"/>
    <property type="match status" value="1"/>
</dbReference>
<dbReference type="EMBL" id="JAMWBK010000010">
    <property type="protein sequence ID" value="KAJ8901753.1"/>
    <property type="molecule type" value="Genomic_DNA"/>
</dbReference>
<feature type="repeat" description="WD" evidence="3">
    <location>
        <begin position="336"/>
        <end position="378"/>
    </location>
</feature>
<evidence type="ECO:0008006" key="7">
    <source>
        <dbReference type="Google" id="ProtNLM"/>
    </source>
</evidence>
<feature type="compositionally biased region" description="Basic and acidic residues" evidence="4">
    <location>
        <begin position="1"/>
        <end position="13"/>
    </location>
</feature>
<protein>
    <recommendedName>
        <fullName evidence="7">Anaphase-promoting complex subunit 4 WD40 domain-containing protein</fullName>
    </recommendedName>
</protein>
<feature type="repeat" description="WD" evidence="3">
    <location>
        <begin position="379"/>
        <end position="415"/>
    </location>
</feature>
<accession>A0AAV8UJK5</accession>
<dbReference type="SUPFAM" id="SSF50998">
    <property type="entry name" value="Quinoprotein alcohol dehydrogenase-like"/>
    <property type="match status" value="1"/>
</dbReference>
<evidence type="ECO:0000256" key="4">
    <source>
        <dbReference type="SAM" id="MobiDB-lite"/>
    </source>
</evidence>
<dbReference type="InterPro" id="IPR019775">
    <property type="entry name" value="WD40_repeat_CS"/>
</dbReference>
<dbReference type="CDD" id="cd00200">
    <property type="entry name" value="WD40"/>
    <property type="match status" value="1"/>
</dbReference>
<organism evidence="5 6">
    <name type="scientific">Rhodosorus marinus</name>
    <dbReference type="NCBI Taxonomy" id="101924"/>
    <lineage>
        <taxon>Eukaryota</taxon>
        <taxon>Rhodophyta</taxon>
        <taxon>Stylonematophyceae</taxon>
        <taxon>Stylonematales</taxon>
        <taxon>Stylonemataceae</taxon>
        <taxon>Rhodosorus</taxon>
    </lineage>
</organism>
<dbReference type="Pfam" id="PF00400">
    <property type="entry name" value="WD40"/>
    <property type="match status" value="7"/>
</dbReference>
<dbReference type="PRINTS" id="PR00320">
    <property type="entry name" value="GPROTEINBRPT"/>
</dbReference>
<dbReference type="Proteomes" id="UP001157974">
    <property type="component" value="Unassembled WGS sequence"/>
</dbReference>
<proteinExistence type="predicted"/>
<dbReference type="AlphaFoldDB" id="A0AAV8UJK5"/>
<evidence type="ECO:0000256" key="2">
    <source>
        <dbReference type="ARBA" id="ARBA00022737"/>
    </source>
</evidence>
<gene>
    <name evidence="5" type="ORF">NDN08_003959</name>
</gene>
<evidence type="ECO:0000313" key="5">
    <source>
        <dbReference type="EMBL" id="KAJ8901753.1"/>
    </source>
</evidence>
<dbReference type="PROSITE" id="PS00678">
    <property type="entry name" value="WD_REPEATS_1"/>
    <property type="match status" value="2"/>
</dbReference>
<evidence type="ECO:0000313" key="6">
    <source>
        <dbReference type="Proteomes" id="UP001157974"/>
    </source>
</evidence>
<name>A0AAV8UJK5_9RHOD</name>
<keyword evidence="2" id="KW-0677">Repeat</keyword>
<dbReference type="PANTHER" id="PTHR19857:SF8">
    <property type="entry name" value="ANGIO-ASSOCIATED MIGRATORY CELL PROTEIN"/>
    <property type="match status" value="1"/>
</dbReference>
<dbReference type="InterPro" id="IPR011047">
    <property type="entry name" value="Quinoprotein_ADH-like_sf"/>
</dbReference>
<dbReference type="InterPro" id="IPR015943">
    <property type="entry name" value="WD40/YVTN_repeat-like_dom_sf"/>
</dbReference>
<feature type="compositionally biased region" description="Acidic residues" evidence="4">
    <location>
        <begin position="48"/>
        <end position="69"/>
    </location>
</feature>
<evidence type="ECO:0000256" key="1">
    <source>
        <dbReference type="ARBA" id="ARBA00022574"/>
    </source>
</evidence>
<dbReference type="InterPro" id="IPR020472">
    <property type="entry name" value="WD40_PAC1"/>
</dbReference>
<dbReference type="SMART" id="SM00320">
    <property type="entry name" value="WD40"/>
    <property type="match status" value="8"/>
</dbReference>
<dbReference type="PROSITE" id="PS50294">
    <property type="entry name" value="WD_REPEATS_REGION"/>
    <property type="match status" value="2"/>
</dbReference>
<feature type="region of interest" description="Disordered" evidence="4">
    <location>
        <begin position="1"/>
        <end position="69"/>
    </location>
</feature>
<evidence type="ECO:0000256" key="3">
    <source>
        <dbReference type="PROSITE-ProRule" id="PRU00221"/>
    </source>
</evidence>
<dbReference type="PROSITE" id="PS50082">
    <property type="entry name" value="WD_REPEATS_2"/>
    <property type="match status" value="4"/>
</dbReference>
<feature type="repeat" description="WD" evidence="3">
    <location>
        <begin position="207"/>
        <end position="248"/>
    </location>
</feature>
<keyword evidence="1 3" id="KW-0853">WD repeat</keyword>
<dbReference type="InterPro" id="IPR001680">
    <property type="entry name" value="WD40_rpt"/>
</dbReference>
<dbReference type="InterPro" id="IPR051179">
    <property type="entry name" value="WD_repeat_multifunction"/>
</dbReference>
<sequence>MTEEVHSETRMPEEMEGAIPMDEEDVVLDEQNCEVIELNEGDGVNDHDDMDEDDGEDGEGSLDEQIDDDVEPEADDTMIDLEGHTESVFCVVSSPSDNNVVASGGGDDRAIIHNLRNNEVQAQIQDFGDSVSAIAFNQDGKLVAFGGMNGRIVVVDVATGKPVYEPEGPAASVEWLDFHSRGNWLIGGSADAFVYMWNEKGENAMIYSGHATIVSCGGFSPDGRSIVTGSEDGTVRIWNPKTGECVATSAPANSEKPGVLCMDMMDNIAIVGYEDGSVRLVNLSDAAFIASLPSHAGSVECVKFGAPGLVPKICASTGMDGVLRIWDMDLSRERTSLVHGAGVVACSWHQQKPELIITASVDRKVHVWDARKGEHVAVFMGNRNTILSMDIGLTGEYVVTGSDDHHVRVFNLYQA</sequence>
<comment type="caution">
    <text evidence="5">The sequence shown here is derived from an EMBL/GenBank/DDBJ whole genome shotgun (WGS) entry which is preliminary data.</text>
</comment>
<keyword evidence="6" id="KW-1185">Reference proteome</keyword>